<gene>
    <name evidence="2" type="ORF">NDU88_004585</name>
</gene>
<sequence>MEAAARVKSPGPPRMGHDPAAEGEGSGWGEDLHVSGPPQSENCGLWPIYMVTCDFTWGGETCERPGERGTDAITLLDIEKVPNGSHDGAHP</sequence>
<organism evidence="2 3">
    <name type="scientific">Pleurodeles waltl</name>
    <name type="common">Iberian ribbed newt</name>
    <dbReference type="NCBI Taxonomy" id="8319"/>
    <lineage>
        <taxon>Eukaryota</taxon>
        <taxon>Metazoa</taxon>
        <taxon>Chordata</taxon>
        <taxon>Craniata</taxon>
        <taxon>Vertebrata</taxon>
        <taxon>Euteleostomi</taxon>
        <taxon>Amphibia</taxon>
        <taxon>Batrachia</taxon>
        <taxon>Caudata</taxon>
        <taxon>Salamandroidea</taxon>
        <taxon>Salamandridae</taxon>
        <taxon>Pleurodelinae</taxon>
        <taxon>Pleurodeles</taxon>
    </lineage>
</organism>
<dbReference type="EMBL" id="JANPWB010000010">
    <property type="protein sequence ID" value="KAJ1138194.1"/>
    <property type="molecule type" value="Genomic_DNA"/>
</dbReference>
<evidence type="ECO:0000313" key="2">
    <source>
        <dbReference type="EMBL" id="KAJ1138194.1"/>
    </source>
</evidence>
<reference evidence="2" key="1">
    <citation type="journal article" date="2022" name="bioRxiv">
        <title>Sequencing and chromosome-scale assembly of the giantPleurodeles waltlgenome.</title>
        <authorList>
            <person name="Brown T."/>
            <person name="Elewa A."/>
            <person name="Iarovenko S."/>
            <person name="Subramanian E."/>
            <person name="Araus A.J."/>
            <person name="Petzold A."/>
            <person name="Susuki M."/>
            <person name="Suzuki K.-i.T."/>
            <person name="Hayashi T."/>
            <person name="Toyoda A."/>
            <person name="Oliveira C."/>
            <person name="Osipova E."/>
            <person name="Leigh N.D."/>
            <person name="Simon A."/>
            <person name="Yun M.H."/>
        </authorList>
    </citation>
    <scope>NUCLEOTIDE SEQUENCE</scope>
    <source>
        <strain evidence="2">20211129_DDA</strain>
        <tissue evidence="2">Liver</tissue>
    </source>
</reference>
<comment type="caution">
    <text evidence="2">The sequence shown here is derived from an EMBL/GenBank/DDBJ whole genome shotgun (WGS) entry which is preliminary data.</text>
</comment>
<keyword evidence="3" id="KW-1185">Reference proteome</keyword>
<feature type="region of interest" description="Disordered" evidence="1">
    <location>
        <begin position="1"/>
        <end position="35"/>
    </location>
</feature>
<evidence type="ECO:0000313" key="3">
    <source>
        <dbReference type="Proteomes" id="UP001066276"/>
    </source>
</evidence>
<name>A0AAV7QD15_PLEWA</name>
<accession>A0AAV7QD15</accession>
<protein>
    <submittedName>
        <fullName evidence="2">Uncharacterized protein</fullName>
    </submittedName>
</protein>
<proteinExistence type="predicted"/>
<dbReference type="Proteomes" id="UP001066276">
    <property type="component" value="Chromosome 6"/>
</dbReference>
<evidence type="ECO:0000256" key="1">
    <source>
        <dbReference type="SAM" id="MobiDB-lite"/>
    </source>
</evidence>
<dbReference type="AlphaFoldDB" id="A0AAV7QD15"/>